<gene>
    <name evidence="9" type="primary">fabG</name>
    <name evidence="9" type="ordered locus">NOCYR_4118</name>
</gene>
<protein>
    <recommendedName>
        <fullName evidence="5">3-oxoacyl-[acyl-carrier-protein] reductase MabA</fullName>
    </recommendedName>
</protein>
<dbReference type="EMBL" id="FO082843">
    <property type="protein sequence ID" value="CCF64878.1"/>
    <property type="molecule type" value="Genomic_DNA"/>
</dbReference>
<keyword evidence="3" id="KW-0134">Cell wall</keyword>
<organism evidence="9 10">
    <name type="scientific">Nocardia cyriacigeorgica (strain GUH-2)</name>
    <dbReference type="NCBI Taxonomy" id="1127134"/>
    <lineage>
        <taxon>Bacteria</taxon>
        <taxon>Bacillati</taxon>
        <taxon>Actinomycetota</taxon>
        <taxon>Actinomycetes</taxon>
        <taxon>Mycobacteriales</taxon>
        <taxon>Nocardiaceae</taxon>
        <taxon>Nocardia</taxon>
    </lineage>
</organism>
<evidence type="ECO:0000256" key="1">
    <source>
        <dbReference type="ARBA" id="ARBA00004191"/>
    </source>
</evidence>
<keyword evidence="10" id="KW-1185">Reference proteome</keyword>
<evidence type="ECO:0000313" key="9">
    <source>
        <dbReference type="EMBL" id="CCF64878.1"/>
    </source>
</evidence>
<dbReference type="InterPro" id="IPR057326">
    <property type="entry name" value="KR_dom"/>
</dbReference>
<keyword evidence="3" id="KW-0964">Secreted</keyword>
<sequence length="256" mass="26121">MRLADRVALITGASRGIGRATALLLAEQGAAVAVNYRSGAEEAEAVVAEVTAAGGKAVALGADVSDPEAAATLIEQTIGALGGLHILVNNAGIARDGLIFDMNPGDWVEVMRTNFGGVFNCTRAAMGHFMAQRDGVIVNVSSVMGQRGWIGQSNYSASKAAINAFTQCSAIELARFGVRVNAVLPGFTPTELIGPVVAGGAGKKLEKQIPLRSLAEVGQIAEVIAFLAGPGSAYMTGELVRADGGFAAQLGIGRLA</sequence>
<comment type="subcellular location">
    <subcellularLocation>
        <location evidence="1">Secreted</location>
        <location evidence="1">Cell wall</location>
    </subcellularLocation>
</comment>
<feature type="domain" description="Ketoreductase" evidence="8">
    <location>
        <begin position="6"/>
        <end position="186"/>
    </location>
</feature>
<proteinExistence type="inferred from homology"/>
<evidence type="ECO:0000256" key="4">
    <source>
        <dbReference type="ARBA" id="ARBA00023002"/>
    </source>
</evidence>
<dbReference type="SMART" id="SM00822">
    <property type="entry name" value="PKS_KR"/>
    <property type="match status" value="1"/>
</dbReference>
<evidence type="ECO:0000256" key="6">
    <source>
        <dbReference type="ARBA" id="ARBA00047400"/>
    </source>
</evidence>
<name>H6R997_NOCCG</name>
<comment type="similarity">
    <text evidence="2 7">Belongs to the short-chain dehydrogenases/reductases (SDR) family.</text>
</comment>
<dbReference type="FunFam" id="3.40.50.720:FF:000173">
    <property type="entry name" value="3-oxoacyl-[acyl-carrier protein] reductase"/>
    <property type="match status" value="1"/>
</dbReference>
<dbReference type="HOGENOM" id="CLU_010194_1_3_11"/>
<dbReference type="InterPro" id="IPR050259">
    <property type="entry name" value="SDR"/>
</dbReference>
<dbReference type="OrthoDB" id="9808187at2"/>
<evidence type="ECO:0000256" key="7">
    <source>
        <dbReference type="RuleBase" id="RU000363"/>
    </source>
</evidence>
<dbReference type="InterPro" id="IPR002347">
    <property type="entry name" value="SDR_fam"/>
</dbReference>
<dbReference type="SUPFAM" id="SSF51735">
    <property type="entry name" value="NAD(P)-binding Rossmann-fold domains"/>
    <property type="match status" value="1"/>
</dbReference>
<evidence type="ECO:0000259" key="8">
    <source>
        <dbReference type="SMART" id="SM00822"/>
    </source>
</evidence>
<dbReference type="PRINTS" id="PR00081">
    <property type="entry name" value="GDHRDH"/>
</dbReference>
<evidence type="ECO:0000256" key="3">
    <source>
        <dbReference type="ARBA" id="ARBA00022512"/>
    </source>
</evidence>
<reference evidence="9 10" key="1">
    <citation type="journal article" date="2012" name="J. Bacteriol.">
        <title>Genome sequence of the human- and animal-pathogenic strain Nocardia cyriacigeorgica GUH-2.</title>
        <authorList>
            <person name="Zoropogui A."/>
            <person name="Pujic P."/>
            <person name="Normand P."/>
            <person name="Barbe V."/>
            <person name="Beaman B."/>
            <person name="Beaman L."/>
            <person name="Boiron P."/>
            <person name="Colinon C."/>
            <person name="Deredjian A."/>
            <person name="Graindorge A."/>
            <person name="Mangenot S."/>
            <person name="Nazaret S."/>
            <person name="Neto M."/>
            <person name="Petit S."/>
            <person name="Roche D."/>
            <person name="Vallenet D."/>
            <person name="Rodriguez-Nava V."/>
            <person name="Richard Y."/>
            <person name="Cournoyer B."/>
            <person name="Blaha D."/>
        </authorList>
    </citation>
    <scope>NUCLEOTIDE SEQUENCE [LARGE SCALE GENOMIC DNA]</scope>
    <source>
        <strain evidence="9 10">GUH-2</strain>
    </source>
</reference>
<dbReference type="eggNOG" id="COG1028">
    <property type="taxonomic scope" value="Bacteria"/>
</dbReference>
<comment type="catalytic activity">
    <reaction evidence="6">
        <text>a (3R)-hydroxyacyl-[ACP] + NADP(+) = a 3-oxoacyl-[ACP] + NADPH + H(+)</text>
        <dbReference type="Rhea" id="RHEA:17397"/>
        <dbReference type="Rhea" id="RHEA-COMP:9916"/>
        <dbReference type="Rhea" id="RHEA-COMP:9945"/>
        <dbReference type="ChEBI" id="CHEBI:15378"/>
        <dbReference type="ChEBI" id="CHEBI:57783"/>
        <dbReference type="ChEBI" id="CHEBI:58349"/>
        <dbReference type="ChEBI" id="CHEBI:78776"/>
        <dbReference type="ChEBI" id="CHEBI:78827"/>
        <dbReference type="EC" id="1.1.1.100"/>
    </reaction>
    <physiologicalReaction direction="right-to-left" evidence="6">
        <dbReference type="Rhea" id="RHEA:17399"/>
    </physiologicalReaction>
</comment>
<dbReference type="GO" id="GO:0004316">
    <property type="term" value="F:3-oxoacyl-[acyl-carrier-protein] reductase (NADPH) activity"/>
    <property type="evidence" value="ECO:0007669"/>
    <property type="project" value="UniProtKB-EC"/>
</dbReference>
<accession>H6R997</accession>
<evidence type="ECO:0000256" key="2">
    <source>
        <dbReference type="ARBA" id="ARBA00006484"/>
    </source>
</evidence>
<dbReference type="Pfam" id="PF00106">
    <property type="entry name" value="adh_short"/>
    <property type="match status" value="1"/>
</dbReference>
<dbReference type="Proteomes" id="UP000008190">
    <property type="component" value="Chromosome"/>
</dbReference>
<evidence type="ECO:0000256" key="5">
    <source>
        <dbReference type="ARBA" id="ARBA00040781"/>
    </source>
</evidence>
<dbReference type="PANTHER" id="PTHR42879:SF2">
    <property type="entry name" value="3-OXOACYL-[ACYL-CARRIER-PROTEIN] REDUCTASE FABG"/>
    <property type="match status" value="1"/>
</dbReference>
<dbReference type="PANTHER" id="PTHR42879">
    <property type="entry name" value="3-OXOACYL-(ACYL-CARRIER-PROTEIN) REDUCTASE"/>
    <property type="match status" value="1"/>
</dbReference>
<dbReference type="Gene3D" id="3.40.50.720">
    <property type="entry name" value="NAD(P)-binding Rossmann-like Domain"/>
    <property type="match status" value="1"/>
</dbReference>
<evidence type="ECO:0000313" key="10">
    <source>
        <dbReference type="Proteomes" id="UP000008190"/>
    </source>
</evidence>
<dbReference type="InterPro" id="IPR036291">
    <property type="entry name" value="NAD(P)-bd_dom_sf"/>
</dbReference>
<dbReference type="STRING" id="1127134.NOCYR_4118"/>
<dbReference type="KEGG" id="ncy:NOCYR_4118"/>
<dbReference type="AlphaFoldDB" id="H6R997"/>
<keyword evidence="4" id="KW-0560">Oxidoreductase</keyword>
<dbReference type="RefSeq" id="WP_014352330.1">
    <property type="nucleotide sequence ID" value="NC_016887.1"/>
</dbReference>
<dbReference type="PRINTS" id="PR00080">
    <property type="entry name" value="SDRFAMILY"/>
</dbReference>